<feature type="signal peptide" evidence="6">
    <location>
        <begin position="1"/>
        <end position="23"/>
    </location>
</feature>
<comment type="similarity">
    <text evidence="2">Belongs to the bacterial solute-binding protein 7 family.</text>
</comment>
<evidence type="ECO:0000256" key="3">
    <source>
        <dbReference type="ARBA" id="ARBA00022448"/>
    </source>
</evidence>
<sequence>MTFYTRIAGAALMALGATGTLWAEAREVRIASHVSHFSPLHAQSELFAAEVEKRLPGQFEFKLYPGGQLGKEKDLMTNVQAGSIEMINVASGVMKLDKKLGVFDLPWLFDDRAHVRRAMAAGLEVAIRARVEEVGNVQVIGVYENGFRHVINTQRAVAEPFDLEGLKIRISGGKFRQSVFQDMGATPQKVSWGETFTALQSGVVDGAEAATYGFYEQKHFEVASHLSLTSHVYTPSFLLASNAFMESLTDEQRAVFHEVGRAITDQAYEASAALETKYFDEMKDKLEINEVDLKAFKEATSASYDSYVEGQGDDYLVFVRDTAEQ</sequence>
<dbReference type="Pfam" id="PF03480">
    <property type="entry name" value="DctP"/>
    <property type="match status" value="1"/>
</dbReference>
<dbReference type="NCBIfam" id="TIGR00787">
    <property type="entry name" value="dctP"/>
    <property type="match status" value="1"/>
</dbReference>
<evidence type="ECO:0000313" key="7">
    <source>
        <dbReference type="EMBL" id="HAR53238.1"/>
    </source>
</evidence>
<evidence type="ECO:0000313" key="8">
    <source>
        <dbReference type="Proteomes" id="UP000264719"/>
    </source>
</evidence>
<dbReference type="Proteomes" id="UP000264719">
    <property type="component" value="Unassembled WGS sequence"/>
</dbReference>
<evidence type="ECO:0000256" key="4">
    <source>
        <dbReference type="ARBA" id="ARBA00022729"/>
    </source>
</evidence>
<dbReference type="GO" id="GO:0030288">
    <property type="term" value="C:outer membrane-bounded periplasmic space"/>
    <property type="evidence" value="ECO:0007669"/>
    <property type="project" value="InterPro"/>
</dbReference>
<dbReference type="AlphaFoldDB" id="A0A348WFC6"/>
<feature type="chain" id="PRO_5016965052" evidence="6">
    <location>
        <begin position="24"/>
        <end position="325"/>
    </location>
</feature>
<keyword evidence="5" id="KW-0574">Periplasm</keyword>
<dbReference type="RefSeq" id="WP_339854190.1">
    <property type="nucleotide sequence ID" value="NZ_CAXAXR010000008.1"/>
</dbReference>
<evidence type="ECO:0000256" key="6">
    <source>
        <dbReference type="SAM" id="SignalP"/>
    </source>
</evidence>
<dbReference type="InterPro" id="IPR038404">
    <property type="entry name" value="TRAP_DctP_sf"/>
</dbReference>
<dbReference type="NCBIfam" id="NF037995">
    <property type="entry name" value="TRAP_S1"/>
    <property type="match status" value="1"/>
</dbReference>
<name>A0A348WFC6_9RHOB</name>
<dbReference type="GO" id="GO:0055085">
    <property type="term" value="P:transmembrane transport"/>
    <property type="evidence" value="ECO:0007669"/>
    <property type="project" value="InterPro"/>
</dbReference>
<evidence type="ECO:0000256" key="1">
    <source>
        <dbReference type="ARBA" id="ARBA00004418"/>
    </source>
</evidence>
<dbReference type="PANTHER" id="PTHR33376:SF4">
    <property type="entry name" value="SIALIC ACID-BINDING PERIPLASMIC PROTEIN SIAP"/>
    <property type="match status" value="1"/>
</dbReference>
<evidence type="ECO:0000256" key="5">
    <source>
        <dbReference type="ARBA" id="ARBA00022764"/>
    </source>
</evidence>
<keyword evidence="3" id="KW-0813">Transport</keyword>
<organism evidence="7 8">
    <name type="scientific">Roseovarius nubinhibens</name>
    <dbReference type="NCBI Taxonomy" id="314263"/>
    <lineage>
        <taxon>Bacteria</taxon>
        <taxon>Pseudomonadati</taxon>
        <taxon>Pseudomonadota</taxon>
        <taxon>Alphaproteobacteria</taxon>
        <taxon>Rhodobacterales</taxon>
        <taxon>Roseobacteraceae</taxon>
        <taxon>Roseovarius</taxon>
    </lineage>
</organism>
<gene>
    <name evidence="7" type="ORF">DCS45_15385</name>
</gene>
<dbReference type="EMBL" id="DMVW01000145">
    <property type="protein sequence ID" value="HAR53238.1"/>
    <property type="molecule type" value="Genomic_DNA"/>
</dbReference>
<dbReference type="Gene3D" id="3.40.190.170">
    <property type="entry name" value="Bacterial extracellular solute-binding protein, family 7"/>
    <property type="match status" value="1"/>
</dbReference>
<dbReference type="InterPro" id="IPR018389">
    <property type="entry name" value="DctP_fam"/>
</dbReference>
<proteinExistence type="inferred from homology"/>
<dbReference type="InterPro" id="IPR004682">
    <property type="entry name" value="TRAP_DctP"/>
</dbReference>
<comment type="subcellular location">
    <subcellularLocation>
        <location evidence="1">Periplasm</location>
    </subcellularLocation>
</comment>
<dbReference type="PANTHER" id="PTHR33376">
    <property type="match status" value="1"/>
</dbReference>
<comment type="caution">
    <text evidence="7">The sequence shown here is derived from an EMBL/GenBank/DDBJ whole genome shotgun (WGS) entry which is preliminary data.</text>
</comment>
<protein>
    <submittedName>
        <fullName evidence="7">C4-dicarboxylate ABC transporter substrate-binding protein</fullName>
    </submittedName>
</protein>
<dbReference type="PIRSF" id="PIRSF006470">
    <property type="entry name" value="DctB"/>
    <property type="match status" value="1"/>
</dbReference>
<reference evidence="7 8" key="1">
    <citation type="journal article" date="2018" name="Nat. Biotechnol.">
        <title>A standardized bacterial taxonomy based on genome phylogeny substantially revises the tree of life.</title>
        <authorList>
            <person name="Parks D.H."/>
            <person name="Chuvochina M."/>
            <person name="Waite D.W."/>
            <person name="Rinke C."/>
            <person name="Skarshewski A."/>
            <person name="Chaumeil P.A."/>
            <person name="Hugenholtz P."/>
        </authorList>
    </citation>
    <scope>NUCLEOTIDE SEQUENCE [LARGE SCALE GENOMIC DNA]</scope>
    <source>
        <strain evidence="7">UBA9169</strain>
    </source>
</reference>
<keyword evidence="4 6" id="KW-0732">Signal</keyword>
<dbReference type="CDD" id="cd13603">
    <property type="entry name" value="PBP2_TRAP_Siap_TeaA_like"/>
    <property type="match status" value="1"/>
</dbReference>
<evidence type="ECO:0000256" key="2">
    <source>
        <dbReference type="ARBA" id="ARBA00009023"/>
    </source>
</evidence>
<accession>A0A348WFC6</accession>